<feature type="compositionally biased region" description="Low complexity" evidence="1">
    <location>
        <begin position="243"/>
        <end position="253"/>
    </location>
</feature>
<feature type="compositionally biased region" description="Gly residues" evidence="1">
    <location>
        <begin position="144"/>
        <end position="154"/>
    </location>
</feature>
<sequence length="357" mass="37834">MANSNVEYSVDGATTYRNILRLRCHVEGIGDPDAHRFWVRLRAVVIDETVDPAPQLAVFRTLADKHRKLYPGYGDRDMVADLVHTVLRSSTAGSPYVTPLYLVVIRDINDGRPFTFASLALRLGKVFQDEAPLARPTVPTPPTSGGGGRGGGGKPPAVAAMAFGKRFTPPVGEWKRQEAGGRYLVYEGTDMPCITCFRLWGVTTGHLDSDGICIYSCTAAFVPGRAPPNAPPPPSAPPPLTAWPPSAAATPRAHSLQELEPPPQTDAPPQGASAMTARFSAPTPALSGTALPADDCSTDVGGGGGPQLVSALSIRDLDDEEDWPAFRDSPVWIPSIYPNDLASAASKNLDSPACDGK</sequence>
<evidence type="ECO:0000313" key="2">
    <source>
        <dbReference type="EMBL" id="KAK3238896.1"/>
    </source>
</evidence>
<reference evidence="2 3" key="1">
    <citation type="journal article" date="2015" name="Genome Biol. Evol.">
        <title>Comparative Genomics of a Bacterivorous Green Alga Reveals Evolutionary Causalities and Consequences of Phago-Mixotrophic Mode of Nutrition.</title>
        <authorList>
            <person name="Burns J.A."/>
            <person name="Paasch A."/>
            <person name="Narechania A."/>
            <person name="Kim E."/>
        </authorList>
    </citation>
    <scope>NUCLEOTIDE SEQUENCE [LARGE SCALE GENOMIC DNA]</scope>
    <source>
        <strain evidence="2 3">PLY_AMNH</strain>
    </source>
</reference>
<evidence type="ECO:0000256" key="1">
    <source>
        <dbReference type="SAM" id="MobiDB-lite"/>
    </source>
</evidence>
<dbReference type="EMBL" id="LGRX02034078">
    <property type="protein sequence ID" value="KAK3238896.1"/>
    <property type="molecule type" value="Genomic_DNA"/>
</dbReference>
<dbReference type="AlphaFoldDB" id="A0AAE0ESG7"/>
<feature type="region of interest" description="Disordered" evidence="1">
    <location>
        <begin position="133"/>
        <end position="155"/>
    </location>
</feature>
<keyword evidence="3" id="KW-1185">Reference proteome</keyword>
<organism evidence="2 3">
    <name type="scientific">Cymbomonas tetramitiformis</name>
    <dbReference type="NCBI Taxonomy" id="36881"/>
    <lineage>
        <taxon>Eukaryota</taxon>
        <taxon>Viridiplantae</taxon>
        <taxon>Chlorophyta</taxon>
        <taxon>Pyramimonadophyceae</taxon>
        <taxon>Pyramimonadales</taxon>
        <taxon>Pyramimonadaceae</taxon>
        <taxon>Cymbomonas</taxon>
    </lineage>
</organism>
<comment type="caution">
    <text evidence="2">The sequence shown here is derived from an EMBL/GenBank/DDBJ whole genome shotgun (WGS) entry which is preliminary data.</text>
</comment>
<accession>A0AAE0ESG7</accession>
<feature type="compositionally biased region" description="Pro residues" evidence="1">
    <location>
        <begin position="228"/>
        <end position="242"/>
    </location>
</feature>
<feature type="region of interest" description="Disordered" evidence="1">
    <location>
        <begin position="228"/>
        <end position="275"/>
    </location>
</feature>
<proteinExistence type="predicted"/>
<dbReference type="Proteomes" id="UP001190700">
    <property type="component" value="Unassembled WGS sequence"/>
</dbReference>
<protein>
    <submittedName>
        <fullName evidence="2">Uncharacterized protein</fullName>
    </submittedName>
</protein>
<gene>
    <name evidence="2" type="ORF">CYMTET_51131</name>
</gene>
<evidence type="ECO:0000313" key="3">
    <source>
        <dbReference type="Proteomes" id="UP001190700"/>
    </source>
</evidence>
<name>A0AAE0ESG7_9CHLO</name>